<reference evidence="1 2" key="1">
    <citation type="submission" date="2019-02" db="EMBL/GenBank/DDBJ databases">
        <title>The genomic architecture of introgression among sibling species of bacteria.</title>
        <authorList>
            <person name="Cavassim M.I.A."/>
            <person name="Moeskjaer S."/>
            <person name="Moslemi C."/>
            <person name="Fields B."/>
            <person name="Bachmann A."/>
            <person name="Vilhjalmsson B."/>
            <person name="Schierup M.H."/>
            <person name="Young J.P.W."/>
            <person name="Andersen S.U."/>
        </authorList>
    </citation>
    <scope>NUCLEOTIDE SEQUENCE [LARGE SCALE GENOMIC DNA]</scope>
    <source>
        <strain evidence="1 2">SM145A</strain>
    </source>
</reference>
<dbReference type="AlphaFoldDB" id="A0A4Q8Y7L5"/>
<dbReference type="Proteomes" id="UP000293652">
    <property type="component" value="Unassembled WGS sequence"/>
</dbReference>
<accession>A0A4Q8Y7L5</accession>
<gene>
    <name evidence="1" type="ORF">ELI03_10140</name>
</gene>
<organism evidence="1 2">
    <name type="scientific">Rhizobium leguminosarum</name>
    <dbReference type="NCBI Taxonomy" id="384"/>
    <lineage>
        <taxon>Bacteria</taxon>
        <taxon>Pseudomonadati</taxon>
        <taxon>Pseudomonadota</taxon>
        <taxon>Alphaproteobacteria</taxon>
        <taxon>Hyphomicrobiales</taxon>
        <taxon>Rhizobiaceae</taxon>
        <taxon>Rhizobium/Agrobacterium group</taxon>
        <taxon>Rhizobium</taxon>
    </lineage>
</organism>
<sequence length="76" mass="8551">MRRRHQRHPAGDDFRQNLDPLQIALAHRYQSHPQSPRSSNPGSVTFQLCRNRTLQLCGGEANPSASCPFCRVGDHA</sequence>
<dbReference type="EMBL" id="SIPC01000001">
    <property type="protein sequence ID" value="TAX72074.1"/>
    <property type="molecule type" value="Genomic_DNA"/>
</dbReference>
<proteinExistence type="predicted"/>
<protein>
    <submittedName>
        <fullName evidence="1">Uncharacterized protein</fullName>
    </submittedName>
</protein>
<evidence type="ECO:0000313" key="2">
    <source>
        <dbReference type="Proteomes" id="UP000293652"/>
    </source>
</evidence>
<evidence type="ECO:0000313" key="1">
    <source>
        <dbReference type="EMBL" id="TAX72074.1"/>
    </source>
</evidence>
<name>A0A4Q8Y7L5_RHILE</name>
<comment type="caution">
    <text evidence="1">The sequence shown here is derived from an EMBL/GenBank/DDBJ whole genome shotgun (WGS) entry which is preliminary data.</text>
</comment>